<proteinExistence type="predicted"/>
<evidence type="ECO:0000256" key="1">
    <source>
        <dbReference type="SAM" id="MobiDB-lite"/>
    </source>
</evidence>
<keyword evidence="4" id="KW-1185">Reference proteome</keyword>
<feature type="compositionally biased region" description="Basic and acidic residues" evidence="1">
    <location>
        <begin position="63"/>
        <end position="81"/>
    </location>
</feature>
<keyword evidence="2" id="KW-0812">Transmembrane</keyword>
<organism evidence="3 4">
    <name type="scientific">Rhodococcus coprophilus</name>
    <dbReference type="NCBI Taxonomy" id="38310"/>
    <lineage>
        <taxon>Bacteria</taxon>
        <taxon>Bacillati</taxon>
        <taxon>Actinomycetota</taxon>
        <taxon>Actinomycetes</taxon>
        <taxon>Mycobacteriales</taxon>
        <taxon>Nocardiaceae</taxon>
        <taxon>Rhodococcus</taxon>
    </lineage>
</organism>
<dbReference type="EMBL" id="LS483468">
    <property type="protein sequence ID" value="SQI36466.1"/>
    <property type="molecule type" value="Genomic_DNA"/>
</dbReference>
<accession>A0A2X4U9I9</accession>
<dbReference type="InterPro" id="IPR012666">
    <property type="entry name" value="CbtA_put"/>
</dbReference>
<reference evidence="3 4" key="1">
    <citation type="submission" date="2018-06" db="EMBL/GenBank/DDBJ databases">
        <authorList>
            <consortium name="Pathogen Informatics"/>
            <person name="Doyle S."/>
        </authorList>
    </citation>
    <scope>NUCLEOTIDE SEQUENCE [LARGE SCALE GENOMIC DNA]</scope>
    <source>
        <strain evidence="3 4">NCTC10994</strain>
    </source>
</reference>
<evidence type="ECO:0000313" key="3">
    <source>
        <dbReference type="EMBL" id="SQI36466.1"/>
    </source>
</evidence>
<dbReference type="AlphaFoldDB" id="A0A2X4U9I9"/>
<feature type="transmembrane region" description="Helical" evidence="2">
    <location>
        <begin position="193"/>
        <end position="213"/>
    </location>
</feature>
<feature type="transmembrane region" description="Helical" evidence="2">
    <location>
        <begin position="119"/>
        <end position="142"/>
    </location>
</feature>
<dbReference type="KEGG" id="rcr:NCTC10994_03347"/>
<feature type="transmembrane region" description="Helical" evidence="2">
    <location>
        <begin position="162"/>
        <end position="181"/>
    </location>
</feature>
<feature type="transmembrane region" description="Helical" evidence="2">
    <location>
        <begin position="233"/>
        <end position="253"/>
    </location>
</feature>
<dbReference type="Pfam" id="PF09490">
    <property type="entry name" value="CbtA"/>
    <property type="match status" value="1"/>
</dbReference>
<gene>
    <name evidence="3" type="ORF">NCTC10994_03347</name>
</gene>
<evidence type="ECO:0000313" key="4">
    <source>
        <dbReference type="Proteomes" id="UP000249091"/>
    </source>
</evidence>
<dbReference type="RefSeq" id="WP_397509562.1">
    <property type="nucleotide sequence ID" value="NZ_JBITGR010000005.1"/>
</dbReference>
<feature type="transmembrane region" description="Helical" evidence="2">
    <location>
        <begin position="21"/>
        <end position="39"/>
    </location>
</feature>
<keyword evidence="2" id="KW-0472">Membrane</keyword>
<dbReference type="Proteomes" id="UP000249091">
    <property type="component" value="Chromosome 1"/>
</dbReference>
<dbReference type="STRING" id="1219011.GCA_001895045_03385"/>
<feature type="transmembrane region" description="Helical" evidence="2">
    <location>
        <begin position="91"/>
        <end position="112"/>
    </location>
</feature>
<protein>
    <submittedName>
        <fullName evidence="3">Hypothetical membrane protein</fullName>
    </submittedName>
</protein>
<keyword evidence="2" id="KW-1133">Transmembrane helix</keyword>
<evidence type="ECO:0000256" key="2">
    <source>
        <dbReference type="SAM" id="Phobius"/>
    </source>
</evidence>
<name>A0A2X4U9I9_9NOCA</name>
<sequence length="265" mass="27345">MPLKPEAPMPGTFVQLLLRGLLAGLIAGLLAGAVAFVAGEPHIESAIALEEAAGAAPSLGAAEHSHDAEGAAGHSHGDDATVNRSGQKAGLFLATALTGLAVGALFATVLHFARRRTNLSAPVLALTGAVLGWLAIGAVPFLKYPANPPAVGDPDTIDQRTWLWAATVVLGLIAVAVAVIVAKALANNEFRTVRLVAPALAFLIVVSLGYLVLPTIDEVGEDFPATLLWDFRVSSFAVQIALWATLGSAFAFLTERASRPVRVVA</sequence>
<feature type="region of interest" description="Disordered" evidence="1">
    <location>
        <begin position="59"/>
        <end position="81"/>
    </location>
</feature>